<accession>A0A1H2KXT2</accession>
<keyword evidence="7 14" id="KW-0418">Kinase</keyword>
<dbReference type="PANTHER" id="PTHR45436:SF5">
    <property type="entry name" value="SENSOR HISTIDINE KINASE TRCS"/>
    <property type="match status" value="1"/>
</dbReference>
<sequence length="482" mass="51428">MLTTFGLLVVVFVITRNLLLHDVDSRANHDVAQEASEFRTFADEGVDPTTSEPFTSVSRLLEVFLSRQSAGQGEVMAGVVGNSEILELPGNAWPAAGEGRRVLGELRSAPGPAGVLATDHGEIRWGKVEVSSDAPPGAAAGAASDASGPGTFIVGIYTDPGRELVDRTMRVLALVGLAGMAVTTGAAYLVAGRILAPVRSVRMVAEEIGENDLTGRVPVDGHDDIAALAETFNAMLDRLENAYTTQRQFVDDAGHELRTPITVVRGHLELLPDDPTERRKTLDLVDSELVRMSRIVADLLMLAKSEQPDFVVSREVDAAQLMLDIESKVQPLGDRFWLLMEVAEGPCQVDPERITQAMLQLASNAVRHTKEGTAIRLGSRFDGAGPGRRLSIWITDEGPGVSPEDAPRIFERFQRGAGSRSAEHSSGAGLGLAIVRAIAEAHDGVAWVRSVPGQGATFGIEVPAPEPTSAPQAWPHAEGETR</sequence>
<evidence type="ECO:0000259" key="13">
    <source>
        <dbReference type="PROSITE" id="PS50885"/>
    </source>
</evidence>
<dbReference type="CDD" id="cd06225">
    <property type="entry name" value="HAMP"/>
    <property type="match status" value="1"/>
</dbReference>
<organism evidence="14 15">
    <name type="scientific">Gordonia westfalica</name>
    <dbReference type="NCBI Taxonomy" id="158898"/>
    <lineage>
        <taxon>Bacteria</taxon>
        <taxon>Bacillati</taxon>
        <taxon>Actinomycetota</taxon>
        <taxon>Actinomycetes</taxon>
        <taxon>Mycobacteriales</taxon>
        <taxon>Gordoniaceae</taxon>
        <taxon>Gordonia</taxon>
    </lineage>
</organism>
<gene>
    <name evidence="14" type="ORF">SAMN04488548_1343994</name>
</gene>
<dbReference type="GO" id="GO:0005886">
    <property type="term" value="C:plasma membrane"/>
    <property type="evidence" value="ECO:0007669"/>
    <property type="project" value="UniProtKB-SubCell"/>
</dbReference>
<keyword evidence="5" id="KW-0808">Transferase</keyword>
<dbReference type="SMART" id="SM00387">
    <property type="entry name" value="HATPase_c"/>
    <property type="match status" value="1"/>
</dbReference>
<keyword evidence="6" id="KW-0812">Transmembrane</keyword>
<feature type="domain" description="HAMP" evidence="13">
    <location>
        <begin position="192"/>
        <end position="244"/>
    </location>
</feature>
<dbReference type="SUPFAM" id="SSF55874">
    <property type="entry name" value="ATPase domain of HSP90 chaperone/DNA topoisomerase II/histidine kinase"/>
    <property type="match status" value="1"/>
</dbReference>
<dbReference type="AlphaFoldDB" id="A0A1H2KXT2"/>
<dbReference type="Gene3D" id="6.10.340.10">
    <property type="match status" value="1"/>
</dbReference>
<evidence type="ECO:0000313" key="15">
    <source>
        <dbReference type="Proteomes" id="UP000183180"/>
    </source>
</evidence>
<dbReference type="Gene3D" id="3.30.565.10">
    <property type="entry name" value="Histidine kinase-like ATPase, C-terminal domain"/>
    <property type="match status" value="1"/>
</dbReference>
<evidence type="ECO:0000256" key="5">
    <source>
        <dbReference type="ARBA" id="ARBA00022679"/>
    </source>
</evidence>
<dbReference type="InterPro" id="IPR003661">
    <property type="entry name" value="HisK_dim/P_dom"/>
</dbReference>
<evidence type="ECO:0000313" key="14">
    <source>
        <dbReference type="EMBL" id="SDU73587.1"/>
    </source>
</evidence>
<dbReference type="CDD" id="cd00082">
    <property type="entry name" value="HisKA"/>
    <property type="match status" value="1"/>
</dbReference>
<evidence type="ECO:0000256" key="10">
    <source>
        <dbReference type="ARBA" id="ARBA00023136"/>
    </source>
</evidence>
<evidence type="ECO:0000256" key="11">
    <source>
        <dbReference type="SAM" id="MobiDB-lite"/>
    </source>
</evidence>
<dbReference type="Pfam" id="PF00512">
    <property type="entry name" value="HisKA"/>
    <property type="match status" value="1"/>
</dbReference>
<evidence type="ECO:0000256" key="2">
    <source>
        <dbReference type="ARBA" id="ARBA00004236"/>
    </source>
</evidence>
<dbReference type="SMART" id="SM00388">
    <property type="entry name" value="HisKA"/>
    <property type="match status" value="1"/>
</dbReference>
<keyword evidence="4" id="KW-0597">Phosphoprotein</keyword>
<dbReference type="PROSITE" id="PS50885">
    <property type="entry name" value="HAMP"/>
    <property type="match status" value="1"/>
</dbReference>
<dbReference type="InterPro" id="IPR005467">
    <property type="entry name" value="His_kinase_dom"/>
</dbReference>
<dbReference type="SMART" id="SM00304">
    <property type="entry name" value="HAMP"/>
    <property type="match status" value="1"/>
</dbReference>
<dbReference type="InterPro" id="IPR003594">
    <property type="entry name" value="HATPase_dom"/>
</dbReference>
<dbReference type="InterPro" id="IPR036890">
    <property type="entry name" value="HATPase_C_sf"/>
</dbReference>
<dbReference type="PANTHER" id="PTHR45436">
    <property type="entry name" value="SENSOR HISTIDINE KINASE YKOH"/>
    <property type="match status" value="1"/>
</dbReference>
<comment type="subcellular location">
    <subcellularLocation>
        <location evidence="2">Cell membrane</location>
    </subcellularLocation>
</comment>
<name>A0A1H2KXT2_9ACTN</name>
<protein>
    <recommendedName>
        <fullName evidence="3">histidine kinase</fullName>
        <ecNumber evidence="3">2.7.13.3</ecNumber>
    </recommendedName>
</protein>
<evidence type="ECO:0000259" key="12">
    <source>
        <dbReference type="PROSITE" id="PS50109"/>
    </source>
</evidence>
<dbReference type="PRINTS" id="PR00344">
    <property type="entry name" value="BCTRLSENSOR"/>
</dbReference>
<dbReference type="Pfam" id="PF02518">
    <property type="entry name" value="HATPase_c"/>
    <property type="match status" value="1"/>
</dbReference>
<evidence type="ECO:0000256" key="4">
    <source>
        <dbReference type="ARBA" id="ARBA00022553"/>
    </source>
</evidence>
<evidence type="ECO:0000256" key="6">
    <source>
        <dbReference type="ARBA" id="ARBA00022692"/>
    </source>
</evidence>
<dbReference type="EMBL" id="FNLM01000034">
    <property type="protein sequence ID" value="SDU73587.1"/>
    <property type="molecule type" value="Genomic_DNA"/>
</dbReference>
<feature type="domain" description="Histidine kinase" evidence="12">
    <location>
        <begin position="252"/>
        <end position="466"/>
    </location>
</feature>
<dbReference type="FunFam" id="1.10.287.130:FF:000001">
    <property type="entry name" value="Two-component sensor histidine kinase"/>
    <property type="match status" value="1"/>
</dbReference>
<dbReference type="InterPro" id="IPR050428">
    <property type="entry name" value="TCS_sensor_his_kinase"/>
</dbReference>
<evidence type="ECO:0000256" key="3">
    <source>
        <dbReference type="ARBA" id="ARBA00012438"/>
    </source>
</evidence>
<dbReference type="InterPro" id="IPR036097">
    <property type="entry name" value="HisK_dim/P_sf"/>
</dbReference>
<dbReference type="GO" id="GO:0000155">
    <property type="term" value="F:phosphorelay sensor kinase activity"/>
    <property type="evidence" value="ECO:0007669"/>
    <property type="project" value="InterPro"/>
</dbReference>
<evidence type="ECO:0000256" key="8">
    <source>
        <dbReference type="ARBA" id="ARBA00022989"/>
    </source>
</evidence>
<dbReference type="SUPFAM" id="SSF158472">
    <property type="entry name" value="HAMP domain-like"/>
    <property type="match status" value="1"/>
</dbReference>
<dbReference type="Gene3D" id="1.10.287.130">
    <property type="match status" value="1"/>
</dbReference>
<dbReference type="Proteomes" id="UP000183180">
    <property type="component" value="Unassembled WGS sequence"/>
</dbReference>
<dbReference type="SUPFAM" id="SSF47384">
    <property type="entry name" value="Homodimeric domain of signal transducing histidine kinase"/>
    <property type="match status" value="1"/>
</dbReference>
<comment type="catalytic activity">
    <reaction evidence="1">
        <text>ATP + protein L-histidine = ADP + protein N-phospho-L-histidine.</text>
        <dbReference type="EC" id="2.7.13.3"/>
    </reaction>
</comment>
<dbReference type="Pfam" id="PF00672">
    <property type="entry name" value="HAMP"/>
    <property type="match status" value="1"/>
</dbReference>
<dbReference type="InterPro" id="IPR003660">
    <property type="entry name" value="HAMP_dom"/>
</dbReference>
<dbReference type="InterPro" id="IPR004358">
    <property type="entry name" value="Sig_transdc_His_kin-like_C"/>
</dbReference>
<dbReference type="EC" id="2.7.13.3" evidence="3"/>
<proteinExistence type="predicted"/>
<evidence type="ECO:0000256" key="7">
    <source>
        <dbReference type="ARBA" id="ARBA00022777"/>
    </source>
</evidence>
<dbReference type="STRING" id="158898.SAMN04488548_1343994"/>
<evidence type="ECO:0000256" key="1">
    <source>
        <dbReference type="ARBA" id="ARBA00000085"/>
    </source>
</evidence>
<reference evidence="14 15" key="1">
    <citation type="submission" date="2016-10" db="EMBL/GenBank/DDBJ databases">
        <authorList>
            <person name="de Groot N.N."/>
        </authorList>
    </citation>
    <scope>NUCLEOTIDE SEQUENCE [LARGE SCALE GENOMIC DNA]</scope>
    <source>
        <strain evidence="14 15">DSM 44215</strain>
    </source>
</reference>
<dbReference type="PROSITE" id="PS50109">
    <property type="entry name" value="HIS_KIN"/>
    <property type="match status" value="1"/>
</dbReference>
<keyword evidence="8" id="KW-1133">Transmembrane helix</keyword>
<dbReference type="CDD" id="cd00075">
    <property type="entry name" value="HATPase"/>
    <property type="match status" value="1"/>
</dbReference>
<feature type="region of interest" description="Disordered" evidence="11">
    <location>
        <begin position="463"/>
        <end position="482"/>
    </location>
</feature>
<keyword evidence="9" id="KW-0902">Two-component regulatory system</keyword>
<evidence type="ECO:0000256" key="9">
    <source>
        <dbReference type="ARBA" id="ARBA00023012"/>
    </source>
</evidence>
<keyword evidence="10" id="KW-0472">Membrane</keyword>